<comment type="domain">
    <text evidence="8">The N-terminal region contains the highly conserved SGGXDS motif, predicted to be a P-loop motif involved in ATP binding.</text>
</comment>
<evidence type="ECO:0000256" key="5">
    <source>
        <dbReference type="ARBA" id="ARBA00022741"/>
    </source>
</evidence>
<dbReference type="Gene3D" id="3.40.50.620">
    <property type="entry name" value="HUPs"/>
    <property type="match status" value="1"/>
</dbReference>
<dbReference type="InterPro" id="IPR014729">
    <property type="entry name" value="Rossmann-like_a/b/a_fold"/>
</dbReference>
<dbReference type="Pfam" id="PF01171">
    <property type="entry name" value="ATP_bind_3"/>
    <property type="match status" value="1"/>
</dbReference>
<keyword evidence="4 8" id="KW-0819">tRNA processing</keyword>
<organism evidence="10 11">
    <name type="scientific">Aminipila butyrica</name>
    <dbReference type="NCBI Taxonomy" id="433296"/>
    <lineage>
        <taxon>Bacteria</taxon>
        <taxon>Bacillati</taxon>
        <taxon>Bacillota</taxon>
        <taxon>Clostridia</taxon>
        <taxon>Peptostreptococcales</taxon>
        <taxon>Anaerovoracaceae</taxon>
        <taxon>Aminipila</taxon>
    </lineage>
</organism>
<dbReference type="Pfam" id="PF11734">
    <property type="entry name" value="TilS_C"/>
    <property type="match status" value="1"/>
</dbReference>
<feature type="domain" description="Lysidine-tRNA(Ile) synthetase C-terminal" evidence="9">
    <location>
        <begin position="445"/>
        <end position="515"/>
    </location>
</feature>
<keyword evidence="6 8" id="KW-0067">ATP-binding</keyword>
<protein>
    <recommendedName>
        <fullName evidence="8">tRNA(Ile)-lysidine synthase</fullName>
        <ecNumber evidence="8">6.3.4.19</ecNumber>
    </recommendedName>
    <alternativeName>
        <fullName evidence="8">tRNA(Ile)-2-lysyl-cytidine synthase</fullName>
    </alternativeName>
    <alternativeName>
        <fullName evidence="8">tRNA(Ile)-lysidine synthetase</fullName>
    </alternativeName>
</protein>
<dbReference type="Proteomes" id="UP000466848">
    <property type="component" value="Chromosome"/>
</dbReference>
<dbReference type="CDD" id="cd01992">
    <property type="entry name" value="TilS_N"/>
    <property type="match status" value="1"/>
</dbReference>
<dbReference type="KEGG" id="abut:Ami103574_13770"/>
<dbReference type="AlphaFoldDB" id="A0A858BXX3"/>
<dbReference type="SUPFAM" id="SSF56037">
    <property type="entry name" value="PheT/TilS domain"/>
    <property type="match status" value="1"/>
</dbReference>
<evidence type="ECO:0000256" key="2">
    <source>
        <dbReference type="ARBA" id="ARBA00022490"/>
    </source>
</evidence>
<accession>A0A858BXX3</accession>
<gene>
    <name evidence="8 10" type="primary">tilS</name>
    <name evidence="10" type="ORF">Ami103574_13770</name>
</gene>
<evidence type="ECO:0000256" key="6">
    <source>
        <dbReference type="ARBA" id="ARBA00022840"/>
    </source>
</evidence>
<comment type="function">
    <text evidence="8">Ligates lysine onto the cytidine present at position 34 of the AUA codon-specific tRNA(Ile) that contains the anticodon CAU, in an ATP-dependent manner. Cytidine is converted to lysidine, thus changing the amino acid specificity of the tRNA from methionine to isoleucine.</text>
</comment>
<keyword evidence="11" id="KW-1185">Reference proteome</keyword>
<evidence type="ECO:0000256" key="3">
    <source>
        <dbReference type="ARBA" id="ARBA00022598"/>
    </source>
</evidence>
<dbReference type="InterPro" id="IPR011063">
    <property type="entry name" value="TilS/TtcA_N"/>
</dbReference>
<reference evidence="10 11" key="1">
    <citation type="submission" date="2020-02" db="EMBL/GenBank/DDBJ databases">
        <authorList>
            <person name="Kim Y.B."/>
            <person name="Roh S.W."/>
        </authorList>
    </citation>
    <scope>NUCLEOTIDE SEQUENCE [LARGE SCALE GENOMIC DNA]</scope>
    <source>
        <strain evidence="10 11">DSM 103574</strain>
    </source>
</reference>
<dbReference type="InterPro" id="IPR012796">
    <property type="entry name" value="Lysidine-tRNA-synth_C"/>
</dbReference>
<feature type="binding site" evidence="8">
    <location>
        <begin position="27"/>
        <end position="32"/>
    </location>
    <ligand>
        <name>ATP</name>
        <dbReference type="ChEBI" id="CHEBI:30616"/>
    </ligand>
</feature>
<evidence type="ECO:0000256" key="7">
    <source>
        <dbReference type="ARBA" id="ARBA00048539"/>
    </source>
</evidence>
<dbReference type="GO" id="GO:0005737">
    <property type="term" value="C:cytoplasm"/>
    <property type="evidence" value="ECO:0007669"/>
    <property type="project" value="UniProtKB-SubCell"/>
</dbReference>
<sequence>MIENKIRKTILDKNLIEKGQHIILGLSGGPDSVCLFHVLMSLREDLEFTLSVVHVNHKFRPGEAEEDQAYVEDLCRRQGIVCESFVHDCQAIAEEKGISGEEAGRLVRYGSFYAVAKQLIDNKRYEPSQIGIAVAHNLNDQAETLLMRIIRGTGTDGLAGIEYSRAGELGTRIIRPLLDVARGEIEAYCQEHQLEPRVDRTNSQPVYTRNKIRLQVIPLLEREFNSQLVEGLNRLSKIAKDDKAYFDLQVTEAMEQAAVVAAGSNQGRANQIQSGQEGDQEIQAISFSLTHLQEMHPAIRHRVVKKAFETIGLDQGITAAHLEAVDRIIGGGSDSASADFPKGYGAAVSYGEVRFFKNDPITLGYVSKAELKSRLRIRIVKNEGSLKDISKNGTRRFAALDLSKLLEKIWSGDTPYFDRIEASPKQEEAEKDFQQKLIEEIQIMLQVRTRRQGDWIAPLGMKGRKKLQDIFVDEKVYKECRDQVPMVCIGDEVIWIVGDDVSGHTTGMKRGRMSENYKLDRDTKDIVLLEYLEKL</sequence>
<dbReference type="NCBIfam" id="TIGR02432">
    <property type="entry name" value="lysidine_TilS_N"/>
    <property type="match status" value="1"/>
</dbReference>
<evidence type="ECO:0000259" key="9">
    <source>
        <dbReference type="SMART" id="SM00977"/>
    </source>
</evidence>
<dbReference type="EMBL" id="CP048649">
    <property type="protein sequence ID" value="QIB70292.1"/>
    <property type="molecule type" value="Genomic_DNA"/>
</dbReference>
<comment type="similarity">
    <text evidence="8">Belongs to the tRNA(Ile)-lysidine synthase family.</text>
</comment>
<name>A0A858BXX3_9FIRM</name>
<evidence type="ECO:0000256" key="4">
    <source>
        <dbReference type="ARBA" id="ARBA00022694"/>
    </source>
</evidence>
<comment type="catalytic activity">
    <reaction evidence="7 8">
        <text>cytidine(34) in tRNA(Ile2) + L-lysine + ATP = lysidine(34) in tRNA(Ile2) + AMP + diphosphate + H(+)</text>
        <dbReference type="Rhea" id="RHEA:43744"/>
        <dbReference type="Rhea" id="RHEA-COMP:10625"/>
        <dbReference type="Rhea" id="RHEA-COMP:10670"/>
        <dbReference type="ChEBI" id="CHEBI:15378"/>
        <dbReference type="ChEBI" id="CHEBI:30616"/>
        <dbReference type="ChEBI" id="CHEBI:32551"/>
        <dbReference type="ChEBI" id="CHEBI:33019"/>
        <dbReference type="ChEBI" id="CHEBI:82748"/>
        <dbReference type="ChEBI" id="CHEBI:83665"/>
        <dbReference type="ChEBI" id="CHEBI:456215"/>
        <dbReference type="EC" id="6.3.4.19"/>
    </reaction>
</comment>
<evidence type="ECO:0000256" key="1">
    <source>
        <dbReference type="ARBA" id="ARBA00004496"/>
    </source>
</evidence>
<dbReference type="RefSeq" id="WP_163067530.1">
    <property type="nucleotide sequence ID" value="NZ_CP048649.1"/>
</dbReference>
<comment type="subcellular location">
    <subcellularLocation>
        <location evidence="1 8">Cytoplasm</location>
    </subcellularLocation>
</comment>
<evidence type="ECO:0000313" key="10">
    <source>
        <dbReference type="EMBL" id="QIB70292.1"/>
    </source>
</evidence>
<dbReference type="SUPFAM" id="SSF82829">
    <property type="entry name" value="MesJ substrate recognition domain-like"/>
    <property type="match status" value="1"/>
</dbReference>
<dbReference type="HAMAP" id="MF_01161">
    <property type="entry name" value="tRNA_Ile_lys_synt"/>
    <property type="match status" value="1"/>
</dbReference>
<dbReference type="Gene3D" id="1.20.59.20">
    <property type="match status" value="1"/>
</dbReference>
<dbReference type="PANTHER" id="PTHR43033:SF1">
    <property type="entry name" value="TRNA(ILE)-LYSIDINE SYNTHASE-RELATED"/>
    <property type="match status" value="1"/>
</dbReference>
<dbReference type="SMART" id="SM00977">
    <property type="entry name" value="TilS_C"/>
    <property type="match status" value="1"/>
</dbReference>
<dbReference type="InterPro" id="IPR012094">
    <property type="entry name" value="tRNA_Ile_lys_synt"/>
</dbReference>
<dbReference type="PANTHER" id="PTHR43033">
    <property type="entry name" value="TRNA(ILE)-LYSIDINE SYNTHASE-RELATED"/>
    <property type="match status" value="1"/>
</dbReference>
<dbReference type="InterPro" id="IPR012795">
    <property type="entry name" value="tRNA_Ile_lys_synt_N"/>
</dbReference>
<dbReference type="GO" id="GO:0005524">
    <property type="term" value="F:ATP binding"/>
    <property type="evidence" value="ECO:0007669"/>
    <property type="project" value="UniProtKB-UniRule"/>
</dbReference>
<evidence type="ECO:0000313" key="11">
    <source>
        <dbReference type="Proteomes" id="UP000466848"/>
    </source>
</evidence>
<dbReference type="GO" id="GO:0006400">
    <property type="term" value="P:tRNA modification"/>
    <property type="evidence" value="ECO:0007669"/>
    <property type="project" value="UniProtKB-UniRule"/>
</dbReference>
<dbReference type="GO" id="GO:0032267">
    <property type="term" value="F:tRNA(Ile)-lysidine synthase activity"/>
    <property type="evidence" value="ECO:0007669"/>
    <property type="project" value="UniProtKB-EC"/>
</dbReference>
<dbReference type="NCBIfam" id="TIGR02433">
    <property type="entry name" value="lysidine_TilS_C"/>
    <property type="match status" value="1"/>
</dbReference>
<keyword evidence="2 8" id="KW-0963">Cytoplasm</keyword>
<keyword evidence="5 8" id="KW-0547">Nucleotide-binding</keyword>
<dbReference type="SUPFAM" id="SSF52402">
    <property type="entry name" value="Adenine nucleotide alpha hydrolases-like"/>
    <property type="match status" value="1"/>
</dbReference>
<keyword evidence="3 8" id="KW-0436">Ligase</keyword>
<dbReference type="EC" id="6.3.4.19" evidence="8"/>
<evidence type="ECO:0000256" key="8">
    <source>
        <dbReference type="HAMAP-Rule" id="MF_01161"/>
    </source>
</evidence>
<proteinExistence type="inferred from homology"/>